<evidence type="ECO:0000256" key="15">
    <source>
        <dbReference type="RuleBase" id="RU363034"/>
    </source>
</evidence>
<evidence type="ECO:0000256" key="1">
    <source>
        <dbReference type="ARBA" id="ARBA00001936"/>
    </source>
</evidence>
<dbReference type="SUPFAM" id="SSF53300">
    <property type="entry name" value="vWA-like"/>
    <property type="match status" value="1"/>
</dbReference>
<dbReference type="Pfam" id="PF00084">
    <property type="entry name" value="Sushi"/>
    <property type="match status" value="2"/>
</dbReference>
<dbReference type="PANTHER" id="PTHR46393:SF7">
    <property type="entry name" value="COMPLEMENT C2"/>
    <property type="match status" value="1"/>
</dbReference>
<keyword evidence="8 17" id="KW-0732">Signal</keyword>
<keyword evidence="15" id="KW-0378">Hydrolase</keyword>
<dbReference type="SUPFAM" id="SSF50494">
    <property type="entry name" value="Trypsin-like serine proteases"/>
    <property type="match status" value="2"/>
</dbReference>
<dbReference type="GO" id="GO:0005576">
    <property type="term" value="C:extracellular region"/>
    <property type="evidence" value="ECO:0007669"/>
    <property type="project" value="UniProtKB-SubCell"/>
</dbReference>
<feature type="disulfide bond" evidence="14">
    <location>
        <begin position="57"/>
        <end position="84"/>
    </location>
</feature>
<dbReference type="PRINTS" id="PR00722">
    <property type="entry name" value="CHYMOTRYPSIN"/>
</dbReference>
<keyword evidence="12" id="KW-0325">Glycoprotein</keyword>
<dbReference type="InterPro" id="IPR018114">
    <property type="entry name" value="TRYPSIN_HIS"/>
</dbReference>
<dbReference type="GO" id="GO:0009986">
    <property type="term" value="C:cell surface"/>
    <property type="evidence" value="ECO:0007669"/>
    <property type="project" value="UniProtKB-SubCell"/>
</dbReference>
<keyword evidence="11 14" id="KW-1015">Disulfide bond</keyword>
<reference evidence="22" key="2">
    <citation type="submission" date="2025-08" db="UniProtKB">
        <authorList>
            <consortium name="RefSeq"/>
        </authorList>
    </citation>
    <scope>IDENTIFICATION</scope>
    <source>
        <strain evidence="22">S238N-H82</strain>
        <tissue evidence="22">Testes</tissue>
    </source>
</reference>
<feature type="chain" id="PRO_5039934607" description="C3/C5 convertase" evidence="17">
    <location>
        <begin position="24"/>
        <end position="1062"/>
    </location>
</feature>
<keyword evidence="15" id="KW-0645">Protease</keyword>
<dbReference type="InterPro" id="IPR043504">
    <property type="entry name" value="Peptidase_S1_PA_chymotrypsin"/>
</dbReference>
<feature type="domain" description="Sushi" evidence="20">
    <location>
        <begin position="29"/>
        <end position="86"/>
    </location>
</feature>
<dbReference type="InterPro" id="IPR002035">
    <property type="entry name" value="VWF_A"/>
</dbReference>
<dbReference type="Gene3D" id="2.40.10.10">
    <property type="entry name" value="Trypsin-like serine proteases"/>
    <property type="match status" value="2"/>
</dbReference>
<evidence type="ECO:0000313" key="21">
    <source>
        <dbReference type="Proteomes" id="UP000001554"/>
    </source>
</evidence>
<feature type="domain" description="Peptidase S1" evidence="19">
    <location>
        <begin position="798"/>
        <end position="1062"/>
    </location>
</feature>
<feature type="compositionally biased region" description="Basic and acidic residues" evidence="16">
    <location>
        <begin position="748"/>
        <end position="757"/>
    </location>
</feature>
<feature type="signal peptide" evidence="17">
    <location>
        <begin position="1"/>
        <end position="23"/>
    </location>
</feature>
<dbReference type="PRINTS" id="PR00453">
    <property type="entry name" value="VWFADOMAIN"/>
</dbReference>
<dbReference type="PROSITE" id="PS50234">
    <property type="entry name" value="VWFA"/>
    <property type="match status" value="1"/>
</dbReference>
<dbReference type="PROSITE" id="PS00134">
    <property type="entry name" value="TRYPSIN_HIS"/>
    <property type="match status" value="2"/>
</dbReference>
<feature type="compositionally biased region" description="Low complexity" evidence="16">
    <location>
        <begin position="712"/>
        <end position="728"/>
    </location>
</feature>
<feature type="domain" description="Sushi" evidence="20">
    <location>
        <begin position="89"/>
        <end position="146"/>
    </location>
</feature>
<dbReference type="OrthoDB" id="6127264at2759"/>
<evidence type="ECO:0000256" key="12">
    <source>
        <dbReference type="ARBA" id="ARBA00023180"/>
    </source>
</evidence>
<dbReference type="FunFam" id="2.40.10.10:FF:000054">
    <property type="entry name" value="Complement C1r subcomponent"/>
    <property type="match status" value="2"/>
</dbReference>
<dbReference type="InterPro" id="IPR001314">
    <property type="entry name" value="Peptidase_S1A"/>
</dbReference>
<keyword evidence="21" id="KW-1185">Reference proteome</keyword>
<dbReference type="CDD" id="cd00033">
    <property type="entry name" value="CCP"/>
    <property type="match status" value="2"/>
</dbReference>
<feature type="domain" description="VWFA" evidence="18">
    <location>
        <begin position="201"/>
        <end position="387"/>
    </location>
</feature>
<evidence type="ECO:0000256" key="7">
    <source>
        <dbReference type="ARBA" id="ARBA00022659"/>
    </source>
</evidence>
<dbReference type="InterPro" id="IPR009003">
    <property type="entry name" value="Peptidase_S1_PA"/>
</dbReference>
<dbReference type="GO" id="GO:0006508">
    <property type="term" value="P:proteolysis"/>
    <property type="evidence" value="ECO:0007669"/>
    <property type="project" value="UniProtKB-KW"/>
</dbReference>
<comment type="subcellular location">
    <subcellularLocation>
        <location evidence="3">Cell surface</location>
    </subcellularLocation>
    <subcellularLocation>
        <location evidence="4">Secreted</location>
    </subcellularLocation>
</comment>
<evidence type="ECO:0000256" key="3">
    <source>
        <dbReference type="ARBA" id="ARBA00004241"/>
    </source>
</evidence>
<organism evidence="21 22">
    <name type="scientific">Branchiostoma floridae</name>
    <name type="common">Florida lancelet</name>
    <name type="synonym">Amphioxus</name>
    <dbReference type="NCBI Taxonomy" id="7739"/>
    <lineage>
        <taxon>Eukaryota</taxon>
        <taxon>Metazoa</taxon>
        <taxon>Chordata</taxon>
        <taxon>Cephalochordata</taxon>
        <taxon>Leptocardii</taxon>
        <taxon>Amphioxiformes</taxon>
        <taxon>Branchiostomatidae</taxon>
        <taxon>Branchiostoma</taxon>
    </lineage>
</organism>
<dbReference type="OMA" id="RQEICKG"/>
<dbReference type="PANTHER" id="PTHR46393">
    <property type="entry name" value="SUSHI DOMAIN-CONTAINING PROTEIN"/>
    <property type="match status" value="1"/>
</dbReference>
<protein>
    <recommendedName>
        <fullName evidence="13">C3/C5 convertase</fullName>
    </recommendedName>
</protein>
<comment type="caution">
    <text evidence="14">Lacks conserved residue(s) required for the propagation of feature annotation.</text>
</comment>
<keyword evidence="7 14" id="KW-0768">Sushi</keyword>
<evidence type="ECO:0000256" key="14">
    <source>
        <dbReference type="PROSITE-ProRule" id="PRU00302"/>
    </source>
</evidence>
<evidence type="ECO:0000256" key="13">
    <source>
        <dbReference type="ARBA" id="ARBA00029636"/>
    </source>
</evidence>
<dbReference type="Pfam" id="PF00089">
    <property type="entry name" value="Trypsin"/>
    <property type="match status" value="2"/>
</dbReference>
<dbReference type="AlphaFoldDB" id="A0A9J7LNV0"/>
<reference evidence="21" key="1">
    <citation type="journal article" date="2020" name="Nat. Ecol. Evol.">
        <title>Deeply conserved synteny resolves early events in vertebrate evolution.</title>
        <authorList>
            <person name="Simakov O."/>
            <person name="Marletaz F."/>
            <person name="Yue J.X."/>
            <person name="O'Connell B."/>
            <person name="Jenkins J."/>
            <person name="Brandt A."/>
            <person name="Calef R."/>
            <person name="Tung C.H."/>
            <person name="Huang T.K."/>
            <person name="Schmutz J."/>
            <person name="Satoh N."/>
            <person name="Yu J.K."/>
            <person name="Putnam N.H."/>
            <person name="Green R.E."/>
            <person name="Rokhsar D.S."/>
        </authorList>
    </citation>
    <scope>NUCLEOTIDE SEQUENCE [LARGE SCALE GENOMIC DNA]</scope>
    <source>
        <strain evidence="21">S238N-H82</strain>
    </source>
</reference>
<dbReference type="CDD" id="cd00190">
    <property type="entry name" value="Tryp_SPc"/>
    <property type="match status" value="2"/>
</dbReference>
<dbReference type="GeneID" id="118421805"/>
<dbReference type="GO" id="GO:0004252">
    <property type="term" value="F:serine-type endopeptidase activity"/>
    <property type="evidence" value="ECO:0007669"/>
    <property type="project" value="InterPro"/>
</dbReference>
<proteinExistence type="predicted"/>
<evidence type="ECO:0000256" key="9">
    <source>
        <dbReference type="ARBA" id="ARBA00022737"/>
    </source>
</evidence>
<keyword evidence="10" id="KW-0391">Immunity</keyword>
<dbReference type="Proteomes" id="UP000001554">
    <property type="component" value="Chromosome 8"/>
</dbReference>
<dbReference type="PROSITE" id="PS00135">
    <property type="entry name" value="TRYPSIN_SER"/>
    <property type="match status" value="2"/>
</dbReference>
<evidence type="ECO:0000259" key="18">
    <source>
        <dbReference type="PROSITE" id="PS50234"/>
    </source>
</evidence>
<dbReference type="SMART" id="SM00327">
    <property type="entry name" value="VWA"/>
    <property type="match status" value="1"/>
</dbReference>
<dbReference type="PROSITE" id="PS50240">
    <property type="entry name" value="TRYPSIN_DOM"/>
    <property type="match status" value="2"/>
</dbReference>
<evidence type="ECO:0000256" key="17">
    <source>
        <dbReference type="SAM" id="SignalP"/>
    </source>
</evidence>
<accession>A0A9J7LNV0</accession>
<evidence type="ECO:0000256" key="10">
    <source>
        <dbReference type="ARBA" id="ARBA00022859"/>
    </source>
</evidence>
<dbReference type="SMART" id="SM00032">
    <property type="entry name" value="CCP"/>
    <property type="match status" value="2"/>
</dbReference>
<feature type="region of interest" description="Disordered" evidence="16">
    <location>
        <begin position="703"/>
        <end position="759"/>
    </location>
</feature>
<dbReference type="Gene3D" id="3.40.50.410">
    <property type="entry name" value="von Willebrand factor, type A domain"/>
    <property type="match status" value="1"/>
</dbReference>
<evidence type="ECO:0000313" key="22">
    <source>
        <dbReference type="RefSeq" id="XP_035685199.1"/>
    </source>
</evidence>
<comment type="cofactor">
    <cofactor evidence="2">
        <name>Mg(2+)</name>
        <dbReference type="ChEBI" id="CHEBI:18420"/>
    </cofactor>
</comment>
<comment type="cofactor">
    <cofactor evidence="1">
        <name>Mn(2+)</name>
        <dbReference type="ChEBI" id="CHEBI:29035"/>
    </cofactor>
</comment>
<gene>
    <name evidence="22" type="primary">LOC118421805</name>
</gene>
<dbReference type="InterPro" id="IPR036465">
    <property type="entry name" value="vWFA_dom_sf"/>
</dbReference>
<keyword evidence="9" id="KW-0677">Repeat</keyword>
<dbReference type="SMART" id="SM00020">
    <property type="entry name" value="Tryp_SPc"/>
    <property type="match status" value="2"/>
</dbReference>
<dbReference type="KEGG" id="bfo:118421805"/>
<sequence length="1062" mass="116512">MLVAHLVFSVLLAFLGGLGATDAVEATALQCPSIRSPESGRRVGTRTSVGSTVHFSCFSGYTLYGSPKRTCREDGTWNGTDTTCDDERSDCPVLPTPVNGRKTGNSYNRHDVIIFHCNPGYEMLGSRRRKCLRSGEWSGEDTRCLGPNDFDSVPDVAANFGMRLDALAHASCSSHVDRNNRDQCRGSRARFLDTNNPNGLDLYFVFDASESVGDHQFNASVDFAKALIGKVGVSTLPGGTRVGAIAFASKTKVLFSKQEVLSVQDTLGRLDNVDWSNLSKEINSGTNTREALKFLRENMIVASQQVFPERAAKQAVILITDGVHNMGGDPSAEAQKLREDEDVEVFCIGVGKNIVKSQLQKIASDPPREHFFVLKDYLTLEWLVSNVTSNSIDYSLCGVSGRTTPPVRGKIIGGVTARHGAWPWQAAIFVGDGGRSVRKVSKKLLHESFETQMGPFSNYNFHCGGVLVTGEWVMSAAHCFPPDRNIEEYRIYLGMLARSDKDLGNEVHDFGIRELHVHPRYDHERLDYDYDIALIRLSRPVTFGPYVRTVCLPGDIEVDEFRREKSGYVTGWGVTSSKSWRPAKHLQQVKLPIRSDGECLREISTSKSEQALSYTDRMFCAGHRARDSGGPRDACRGDSGGPFVVKHVKKEDRSQRWVLTGLVSWGVSPVCDGRGYGFYTNVTSLMAWAGTILPAELTTVGPAPMESSTLQTVPTESTTASSTSVELSTPKEDVARTSPPVTPQPAEQPRDRKRQSDVTDCGIVPTRLVRTRHSRIRHLHFPVGLVPVGGRDRPRSRIDGGTDSKKGAWPWQTALFLKTEQGNNKYFCGASLLRSRWVVTAAHCITGEVYRHGNIDTDIVVGLGLTERSLPGTSKTAHAQYVPVKKAYIHEDYDRYSDAFDYDIALLELRDAVVLGPWIRPVCLPTNVRQGLRMSEVGTTGTVVGWGRLGDGDTPTAQILQQIALPVQSHGTCERAMEAAGRPTAHYTSRMFCAGDLAGGRDACPGDSGGPFMVSRGNDGRTRWYLAGVVSTGTDQGCGRPGQLGLYTMVAKYLDWIHSVIN</sequence>
<dbReference type="Gene3D" id="2.10.70.10">
    <property type="entry name" value="Complement Module, domain 1"/>
    <property type="match status" value="2"/>
</dbReference>
<keyword evidence="15" id="KW-0720">Serine protease</keyword>
<evidence type="ECO:0000259" key="19">
    <source>
        <dbReference type="PROSITE" id="PS50240"/>
    </source>
</evidence>
<keyword evidence="6" id="KW-0399">Innate immunity</keyword>
<feature type="domain" description="Peptidase S1" evidence="19">
    <location>
        <begin position="411"/>
        <end position="694"/>
    </location>
</feature>
<dbReference type="CDD" id="cd01450">
    <property type="entry name" value="vWFA_subfamily_ECM"/>
    <property type="match status" value="1"/>
</dbReference>
<evidence type="ECO:0000256" key="5">
    <source>
        <dbReference type="ARBA" id="ARBA00022525"/>
    </source>
</evidence>
<dbReference type="InterPro" id="IPR000436">
    <property type="entry name" value="Sushi_SCR_CCP_dom"/>
</dbReference>
<dbReference type="GO" id="GO:0045087">
    <property type="term" value="P:innate immune response"/>
    <property type="evidence" value="ECO:0007669"/>
    <property type="project" value="UniProtKB-KW"/>
</dbReference>
<dbReference type="Pfam" id="PF00092">
    <property type="entry name" value="VWA"/>
    <property type="match status" value="1"/>
</dbReference>
<evidence type="ECO:0000256" key="8">
    <source>
        <dbReference type="ARBA" id="ARBA00022729"/>
    </source>
</evidence>
<evidence type="ECO:0000256" key="16">
    <source>
        <dbReference type="SAM" id="MobiDB-lite"/>
    </source>
</evidence>
<dbReference type="InterPro" id="IPR033116">
    <property type="entry name" value="TRYPSIN_SER"/>
</dbReference>
<evidence type="ECO:0000256" key="6">
    <source>
        <dbReference type="ARBA" id="ARBA00022588"/>
    </source>
</evidence>
<feature type="disulfide bond" evidence="14">
    <location>
        <begin position="117"/>
        <end position="144"/>
    </location>
</feature>
<dbReference type="SUPFAM" id="SSF57535">
    <property type="entry name" value="Complement control module/SCR domain"/>
    <property type="match status" value="2"/>
</dbReference>
<evidence type="ECO:0000256" key="11">
    <source>
        <dbReference type="ARBA" id="ARBA00023157"/>
    </source>
</evidence>
<evidence type="ECO:0000256" key="2">
    <source>
        <dbReference type="ARBA" id="ARBA00001946"/>
    </source>
</evidence>
<dbReference type="RefSeq" id="XP_035685199.1">
    <property type="nucleotide sequence ID" value="XM_035829306.1"/>
</dbReference>
<dbReference type="PROSITE" id="PS50923">
    <property type="entry name" value="SUSHI"/>
    <property type="match status" value="2"/>
</dbReference>
<evidence type="ECO:0000259" key="20">
    <source>
        <dbReference type="PROSITE" id="PS50923"/>
    </source>
</evidence>
<keyword evidence="5" id="KW-0964">Secreted</keyword>
<evidence type="ECO:0000256" key="4">
    <source>
        <dbReference type="ARBA" id="ARBA00004613"/>
    </source>
</evidence>
<dbReference type="InterPro" id="IPR035976">
    <property type="entry name" value="Sushi/SCR/CCP_sf"/>
</dbReference>
<dbReference type="InterPro" id="IPR001254">
    <property type="entry name" value="Trypsin_dom"/>
</dbReference>
<name>A0A9J7LNV0_BRAFL</name>